<dbReference type="Proteomes" id="UP000275408">
    <property type="component" value="Unassembled WGS sequence"/>
</dbReference>
<protein>
    <recommendedName>
        <fullName evidence="17">Neurotransmitter-gated ion-channel ligand-binding domain-containing protein</fullName>
    </recommendedName>
</protein>
<accession>A0A3M6U514</accession>
<dbReference type="Gene3D" id="1.20.58.390">
    <property type="entry name" value="Neurotransmitter-gated ion-channel transmembrane domain"/>
    <property type="match status" value="1"/>
</dbReference>
<dbReference type="Pfam" id="PF02932">
    <property type="entry name" value="Neur_chan_memb"/>
    <property type="match status" value="1"/>
</dbReference>
<evidence type="ECO:0000259" key="14">
    <source>
        <dbReference type="Pfam" id="PF02932"/>
    </source>
</evidence>
<dbReference type="InterPro" id="IPR036734">
    <property type="entry name" value="Neur_chan_lig-bd_sf"/>
</dbReference>
<dbReference type="Pfam" id="PF02931">
    <property type="entry name" value="Neur_chan_LBD"/>
    <property type="match status" value="1"/>
</dbReference>
<name>A0A3M6U514_POCDA</name>
<evidence type="ECO:0000259" key="13">
    <source>
        <dbReference type="Pfam" id="PF02931"/>
    </source>
</evidence>
<feature type="domain" description="Neurotransmitter-gated ion-channel transmembrane" evidence="14">
    <location>
        <begin position="266"/>
        <end position="379"/>
    </location>
</feature>
<feature type="transmembrane region" description="Helical" evidence="11">
    <location>
        <begin position="323"/>
        <end position="345"/>
    </location>
</feature>
<keyword evidence="7 11" id="KW-1133">Transmembrane helix</keyword>
<dbReference type="EMBL" id="RCHS01002239">
    <property type="protein sequence ID" value="RMX48760.1"/>
    <property type="molecule type" value="Genomic_DNA"/>
</dbReference>
<keyword evidence="9 11" id="KW-0472">Membrane</keyword>
<dbReference type="STRING" id="46731.A0A3M6U514"/>
<evidence type="ECO:0000256" key="6">
    <source>
        <dbReference type="ARBA" id="ARBA00022729"/>
    </source>
</evidence>
<dbReference type="GO" id="GO:0005886">
    <property type="term" value="C:plasma membrane"/>
    <property type="evidence" value="ECO:0007669"/>
    <property type="project" value="UniProtKB-SubCell"/>
</dbReference>
<dbReference type="InterPro" id="IPR006202">
    <property type="entry name" value="Neur_chan_lig-bd"/>
</dbReference>
<dbReference type="InterPro" id="IPR038050">
    <property type="entry name" value="Neuro_actylchol_rec"/>
</dbReference>
<comment type="caution">
    <text evidence="15">The sequence shown here is derived from an EMBL/GenBank/DDBJ whole genome shotgun (WGS) entry which is preliminary data.</text>
</comment>
<dbReference type="OrthoDB" id="5951201at2759"/>
<keyword evidence="3" id="KW-0813">Transport</keyword>
<feature type="transmembrane region" description="Helical" evidence="11">
    <location>
        <begin position="462"/>
        <end position="480"/>
    </location>
</feature>
<evidence type="ECO:0000256" key="10">
    <source>
        <dbReference type="ARBA" id="ARBA00023303"/>
    </source>
</evidence>
<evidence type="ECO:0000256" key="5">
    <source>
        <dbReference type="ARBA" id="ARBA00022692"/>
    </source>
</evidence>
<dbReference type="Gene3D" id="2.70.170.10">
    <property type="entry name" value="Neurotransmitter-gated ion-channel ligand-binding domain"/>
    <property type="match status" value="1"/>
</dbReference>
<keyword evidence="5 11" id="KW-0812">Transmembrane</keyword>
<dbReference type="PRINTS" id="PR00253">
    <property type="entry name" value="GABAARECEPTR"/>
</dbReference>
<evidence type="ECO:0000313" key="16">
    <source>
        <dbReference type="Proteomes" id="UP000275408"/>
    </source>
</evidence>
<organism evidence="15 16">
    <name type="scientific">Pocillopora damicornis</name>
    <name type="common">Cauliflower coral</name>
    <name type="synonym">Millepora damicornis</name>
    <dbReference type="NCBI Taxonomy" id="46731"/>
    <lineage>
        <taxon>Eukaryota</taxon>
        <taxon>Metazoa</taxon>
        <taxon>Cnidaria</taxon>
        <taxon>Anthozoa</taxon>
        <taxon>Hexacorallia</taxon>
        <taxon>Scleractinia</taxon>
        <taxon>Astrocoeniina</taxon>
        <taxon>Pocilloporidae</taxon>
        <taxon>Pocillopora</taxon>
    </lineage>
</organism>
<feature type="transmembrane region" description="Helical" evidence="11">
    <location>
        <begin position="261"/>
        <end position="280"/>
    </location>
</feature>
<dbReference type="SUPFAM" id="SSF63712">
    <property type="entry name" value="Nicotinic receptor ligand binding domain-like"/>
    <property type="match status" value="1"/>
</dbReference>
<proteinExistence type="predicted"/>
<keyword evidence="8" id="KW-0406">Ion transport</keyword>
<dbReference type="GO" id="GO:0005230">
    <property type="term" value="F:extracellular ligand-gated monoatomic ion channel activity"/>
    <property type="evidence" value="ECO:0007669"/>
    <property type="project" value="InterPro"/>
</dbReference>
<evidence type="ECO:0000256" key="7">
    <source>
        <dbReference type="ARBA" id="ARBA00022989"/>
    </source>
</evidence>
<evidence type="ECO:0000256" key="2">
    <source>
        <dbReference type="ARBA" id="ARBA00004236"/>
    </source>
</evidence>
<evidence type="ECO:0000256" key="11">
    <source>
        <dbReference type="SAM" id="Phobius"/>
    </source>
</evidence>
<dbReference type="InterPro" id="IPR006029">
    <property type="entry name" value="Neurotrans-gated_channel_TM"/>
</dbReference>
<evidence type="ECO:0000256" key="12">
    <source>
        <dbReference type="SAM" id="SignalP"/>
    </source>
</evidence>
<dbReference type="GO" id="GO:0004888">
    <property type="term" value="F:transmembrane signaling receptor activity"/>
    <property type="evidence" value="ECO:0007669"/>
    <property type="project" value="InterPro"/>
</dbReference>
<evidence type="ECO:0000256" key="4">
    <source>
        <dbReference type="ARBA" id="ARBA00022475"/>
    </source>
</evidence>
<dbReference type="PANTHER" id="PTHR18945">
    <property type="entry name" value="NEUROTRANSMITTER GATED ION CHANNEL"/>
    <property type="match status" value="1"/>
</dbReference>
<dbReference type="InterPro" id="IPR006028">
    <property type="entry name" value="GABAA/Glycine_rcpt"/>
</dbReference>
<feature type="domain" description="Neurotransmitter-gated ion-channel ligand-binding" evidence="13">
    <location>
        <begin position="56"/>
        <end position="257"/>
    </location>
</feature>
<evidence type="ECO:0000256" key="8">
    <source>
        <dbReference type="ARBA" id="ARBA00023065"/>
    </source>
</evidence>
<dbReference type="InterPro" id="IPR036719">
    <property type="entry name" value="Neuro-gated_channel_TM_sf"/>
</dbReference>
<evidence type="ECO:0000256" key="3">
    <source>
        <dbReference type="ARBA" id="ARBA00022448"/>
    </source>
</evidence>
<dbReference type="CDD" id="cd19049">
    <property type="entry name" value="LGIC_TM_anion"/>
    <property type="match status" value="1"/>
</dbReference>
<evidence type="ECO:0000256" key="1">
    <source>
        <dbReference type="ARBA" id="ARBA00004141"/>
    </source>
</evidence>
<gene>
    <name evidence="15" type="ORF">pdam_00001629</name>
</gene>
<evidence type="ECO:0000313" key="15">
    <source>
        <dbReference type="EMBL" id="RMX48760.1"/>
    </source>
</evidence>
<keyword evidence="4" id="KW-1003">Cell membrane</keyword>
<keyword evidence="6 12" id="KW-0732">Signal</keyword>
<feature type="signal peptide" evidence="12">
    <location>
        <begin position="1"/>
        <end position="24"/>
    </location>
</feature>
<comment type="subcellular location">
    <subcellularLocation>
        <location evidence="2">Cell membrane</location>
    </subcellularLocation>
    <subcellularLocation>
        <location evidence="1">Membrane</location>
        <topology evidence="1">Multi-pass membrane protein</topology>
    </subcellularLocation>
</comment>
<dbReference type="PRINTS" id="PR00252">
    <property type="entry name" value="NRIONCHANNEL"/>
</dbReference>
<dbReference type="SUPFAM" id="SSF90112">
    <property type="entry name" value="Neurotransmitter-gated ion-channel transmembrane pore"/>
    <property type="match status" value="1"/>
</dbReference>
<feature type="chain" id="PRO_5017977795" description="Neurotransmitter-gated ion-channel ligand-binding domain-containing protein" evidence="12">
    <location>
        <begin position="25"/>
        <end position="481"/>
    </location>
</feature>
<dbReference type="AlphaFoldDB" id="A0A3M6U514"/>
<keyword evidence="16" id="KW-1185">Reference proteome</keyword>
<keyword evidence="10" id="KW-0407">Ion channel</keyword>
<evidence type="ECO:0008006" key="17">
    <source>
        <dbReference type="Google" id="ProtNLM"/>
    </source>
</evidence>
<sequence>MFKFYRKAFGVHLCSFMVFANICAIKSSKTDDSKRAVDVDITDGTLPPLTEPPNATAILDKMFFNYDKRLRPMYGGDPVYIYVSLGFLSISHVTEENMEFKGDIYMRQFWKDPRLAYGDKNWTLILQGDILNKMWFPDTYIENAKKTTIHDDTRTVIVFGDGNVFYSVRVTVNAMGLMDFKNYPMDVQLFFFRVLSYGFDITQIRYKWIGVSLYSTDMAEFFVMNQTLASDKVKYMIGKYYFRWFDYLDVNFHVRRRIGHYVIRIFFPCILCTVVSWLPFWMDRGEIGDRGALGITTLLTEVFLLQYTNDSMPRVSYVKAADLFLIVSFAFTFMALLESVIVYNYKKRFFLAESAQSKSLTGGRTFFRKRAFKVDEVRKADTVHINGSYINPAVHAEQEDLASPLPELQETKAPWKEPEDEKQNCPKCSVLSKSKIYSYYTCVKSYFTKNDLSFFIEMSSRILFPLMYVGFIAFFFGKYGI</sequence>
<reference evidence="15 16" key="1">
    <citation type="journal article" date="2018" name="Sci. Rep.">
        <title>Comparative analysis of the Pocillopora damicornis genome highlights role of immune system in coral evolution.</title>
        <authorList>
            <person name="Cunning R."/>
            <person name="Bay R.A."/>
            <person name="Gillette P."/>
            <person name="Baker A.C."/>
            <person name="Traylor-Knowles N."/>
        </authorList>
    </citation>
    <scope>NUCLEOTIDE SEQUENCE [LARGE SCALE GENOMIC DNA]</scope>
    <source>
        <strain evidence="15">RSMAS</strain>
        <tissue evidence="15">Whole animal</tissue>
    </source>
</reference>
<dbReference type="InterPro" id="IPR006201">
    <property type="entry name" value="Neur_channel"/>
</dbReference>
<evidence type="ECO:0000256" key="9">
    <source>
        <dbReference type="ARBA" id="ARBA00023136"/>
    </source>
</evidence>